<dbReference type="Proteomes" id="UP000827721">
    <property type="component" value="Unassembled WGS sequence"/>
</dbReference>
<organism evidence="1 2">
    <name type="scientific">Xanthoceras sorbifolium</name>
    <dbReference type="NCBI Taxonomy" id="99658"/>
    <lineage>
        <taxon>Eukaryota</taxon>
        <taxon>Viridiplantae</taxon>
        <taxon>Streptophyta</taxon>
        <taxon>Embryophyta</taxon>
        <taxon>Tracheophyta</taxon>
        <taxon>Spermatophyta</taxon>
        <taxon>Magnoliopsida</taxon>
        <taxon>eudicotyledons</taxon>
        <taxon>Gunneridae</taxon>
        <taxon>Pentapetalae</taxon>
        <taxon>rosids</taxon>
        <taxon>malvids</taxon>
        <taxon>Sapindales</taxon>
        <taxon>Sapindaceae</taxon>
        <taxon>Xanthoceroideae</taxon>
        <taxon>Xanthoceras</taxon>
    </lineage>
</organism>
<evidence type="ECO:0000313" key="2">
    <source>
        <dbReference type="Proteomes" id="UP000827721"/>
    </source>
</evidence>
<name>A0ABQ8HVI1_9ROSI</name>
<proteinExistence type="predicted"/>
<dbReference type="EMBL" id="JAFEMO010000007">
    <property type="protein sequence ID" value="KAH7568323.1"/>
    <property type="molecule type" value="Genomic_DNA"/>
</dbReference>
<gene>
    <name evidence="1" type="ORF">JRO89_XS07G0275800</name>
</gene>
<reference evidence="1 2" key="1">
    <citation type="submission" date="2021-02" db="EMBL/GenBank/DDBJ databases">
        <title>Plant Genome Project.</title>
        <authorList>
            <person name="Zhang R.-G."/>
        </authorList>
    </citation>
    <scope>NUCLEOTIDE SEQUENCE [LARGE SCALE GENOMIC DNA]</scope>
    <source>
        <tissue evidence="1">Leaves</tissue>
    </source>
</reference>
<protein>
    <submittedName>
        <fullName evidence="1">Uncharacterized protein</fullName>
    </submittedName>
</protein>
<keyword evidence="2" id="KW-1185">Reference proteome</keyword>
<comment type="caution">
    <text evidence="1">The sequence shown here is derived from an EMBL/GenBank/DDBJ whole genome shotgun (WGS) entry which is preliminary data.</text>
</comment>
<sequence>MDMVSVEFKDMAFCNWPASSNADDIRMAAQEAALRLRTGFRCDSPGVEEGGGGASGSGLGPVTVRLSPGQIQAINECTMDSPKMWMEMARENMLQDDSMMFANETQDIDEWNYMQNDSLWDP</sequence>
<evidence type="ECO:0000313" key="1">
    <source>
        <dbReference type="EMBL" id="KAH7568323.1"/>
    </source>
</evidence>
<accession>A0ABQ8HVI1</accession>